<evidence type="ECO:0000256" key="1">
    <source>
        <dbReference type="SAM" id="MobiDB-lite"/>
    </source>
</evidence>
<protein>
    <submittedName>
        <fullName evidence="2">Uncharacterized protein</fullName>
    </submittedName>
</protein>
<accession>A0A2M9HT64</accession>
<proteinExistence type="predicted"/>
<organism evidence="2 3">
    <name type="scientific">Bifidobacterium scaligerum</name>
    <dbReference type="NCBI Taxonomy" id="2052656"/>
    <lineage>
        <taxon>Bacteria</taxon>
        <taxon>Bacillati</taxon>
        <taxon>Actinomycetota</taxon>
        <taxon>Actinomycetes</taxon>
        <taxon>Bifidobacteriales</taxon>
        <taxon>Bifidobacteriaceae</taxon>
        <taxon>Bifidobacterium</taxon>
    </lineage>
</organism>
<dbReference type="EMBL" id="PGLQ01000001">
    <property type="protein sequence ID" value="PJM79989.1"/>
    <property type="molecule type" value="Genomic_DNA"/>
</dbReference>
<dbReference type="AlphaFoldDB" id="A0A2M9HT64"/>
<name>A0A2M9HT64_9BIFI</name>
<keyword evidence="3" id="KW-1185">Reference proteome</keyword>
<dbReference type="Proteomes" id="UP000228755">
    <property type="component" value="Unassembled WGS sequence"/>
</dbReference>
<comment type="caution">
    <text evidence="2">The sequence shown here is derived from an EMBL/GenBank/DDBJ whole genome shotgun (WGS) entry which is preliminary data.</text>
</comment>
<gene>
    <name evidence="2" type="ORF">CUU80_02315</name>
</gene>
<reference evidence="2 3" key="1">
    <citation type="submission" date="2017-11" db="EMBL/GenBank/DDBJ databases">
        <title>Draft genome sequences of strains TRE 1, TRE D, TRE H and TRI 7, isolated from tamarins, belonging to four potential novel Bifidobacterium species.</title>
        <authorList>
            <person name="Mattarelli P."/>
            <person name="Modesto M."/>
            <person name="Bonetti A."/>
            <person name="Puglisi E."/>
            <person name="Morelli L."/>
        </authorList>
    </citation>
    <scope>NUCLEOTIDE SEQUENCE [LARGE SCALE GENOMIC DNA]</scope>
    <source>
        <strain evidence="3">TRED</strain>
    </source>
</reference>
<sequence>MSEPFWKGKTCEELEGLRVRVFFGSGAVAEGMLNAQMLIVFTRGLTVTVFHYDGEHRILRPCVHVESVELLDAPDYERIEDFDDVSAGDIAVFANGNRHQVTDVDHEDGIIRIRAIEAPGASVWADDRMFDYALRRKPRLPDKPGPWMDKDGDLWFFAEVGRMNPLFLQGTRVSHQDKWVPQASQIHVYSDKTADQLQSPEPYAPFRPYKPGVES</sequence>
<evidence type="ECO:0000313" key="3">
    <source>
        <dbReference type="Proteomes" id="UP000228755"/>
    </source>
</evidence>
<evidence type="ECO:0000313" key="2">
    <source>
        <dbReference type="EMBL" id="PJM79989.1"/>
    </source>
</evidence>
<feature type="region of interest" description="Disordered" evidence="1">
    <location>
        <begin position="191"/>
        <end position="215"/>
    </location>
</feature>